<dbReference type="PANTHER" id="PTHR11060">
    <property type="entry name" value="PROTEIN MEMO1"/>
    <property type="match status" value="1"/>
</dbReference>
<reference evidence="3 4" key="1">
    <citation type="submission" date="2018-05" db="EMBL/GenBank/DDBJ databases">
        <title>Genomic Encyclopedia of Type Strains, Phase IV (KMG-IV): sequencing the most valuable type-strain genomes for metagenomic binning, comparative biology and taxonomic classification.</title>
        <authorList>
            <person name="Goeker M."/>
        </authorList>
    </citation>
    <scope>NUCLEOTIDE SEQUENCE [LARGE SCALE GENOMIC DNA]</scope>
    <source>
        <strain evidence="3 4">DSM 23606</strain>
    </source>
</reference>
<sequence length="264" mass="27885">MTVTAVRQPAVAGLFYPADAQSLRAQLAPLLHQPSLTATPKALIVPHAGYVYSAAVAAAAYRCIERLRGDISRVVLLGPSHHVGFHGIAVPTATAFLTPLGQLNVDQSALTDIAALPGVVTLDAAHVQEHCLEVQLPFLQMTLGTVGIVPLVVGDASPAEVGGVLDRLWGGEETLIVISSDLSHYHPDRIACAMDEQTSQAIERLDYAAIGPADACGCRAIAGLLWLARHRKLRAQTLSLTNSGHTGGPRERVVGYGAYVFHES</sequence>
<gene>
    <name evidence="3" type="ORF">C7443_11232</name>
</gene>
<keyword evidence="4" id="KW-1185">Reference proteome</keyword>
<dbReference type="Gene3D" id="3.40.830.10">
    <property type="entry name" value="LigB-like"/>
    <property type="match status" value="1"/>
</dbReference>
<dbReference type="Pfam" id="PF01875">
    <property type="entry name" value="Memo"/>
    <property type="match status" value="1"/>
</dbReference>
<comment type="similarity">
    <text evidence="1 2">Belongs to the MEMO1 family.</text>
</comment>
<dbReference type="PANTHER" id="PTHR11060:SF0">
    <property type="entry name" value="PROTEIN MEMO1"/>
    <property type="match status" value="1"/>
</dbReference>
<dbReference type="RefSeq" id="WP_110019817.1">
    <property type="nucleotide sequence ID" value="NZ_QGTJ01000012.1"/>
</dbReference>
<dbReference type="InterPro" id="IPR002737">
    <property type="entry name" value="MEMO1_fam"/>
</dbReference>
<evidence type="ECO:0000313" key="4">
    <source>
        <dbReference type="Proteomes" id="UP000246569"/>
    </source>
</evidence>
<dbReference type="NCBIfam" id="TIGR04336">
    <property type="entry name" value="AmmeMemoSam_B"/>
    <property type="match status" value="1"/>
</dbReference>
<organism evidence="3 4">
    <name type="scientific">Plasticicumulans acidivorans</name>
    <dbReference type="NCBI Taxonomy" id="886464"/>
    <lineage>
        <taxon>Bacteria</taxon>
        <taxon>Pseudomonadati</taxon>
        <taxon>Pseudomonadota</taxon>
        <taxon>Gammaproteobacteria</taxon>
        <taxon>Candidatus Competibacteraceae</taxon>
        <taxon>Plasticicumulans</taxon>
    </lineage>
</organism>
<name>A0A317MR81_9GAMM</name>
<dbReference type="HAMAP" id="MF_00055">
    <property type="entry name" value="MEMO1"/>
    <property type="match status" value="1"/>
</dbReference>
<comment type="caution">
    <text evidence="3">The sequence shown here is derived from an EMBL/GenBank/DDBJ whole genome shotgun (WGS) entry which is preliminary data.</text>
</comment>
<protein>
    <recommendedName>
        <fullName evidence="2">MEMO1 family protein C7443_11232</fullName>
    </recommendedName>
</protein>
<dbReference type="AlphaFoldDB" id="A0A317MR81"/>
<dbReference type="CDD" id="cd07361">
    <property type="entry name" value="MEMO_like"/>
    <property type="match status" value="1"/>
</dbReference>
<evidence type="ECO:0000256" key="2">
    <source>
        <dbReference type="HAMAP-Rule" id="MF_00055"/>
    </source>
</evidence>
<accession>A0A317MR81</accession>
<evidence type="ECO:0000256" key="1">
    <source>
        <dbReference type="ARBA" id="ARBA00006315"/>
    </source>
</evidence>
<dbReference type="EMBL" id="QGTJ01000012">
    <property type="protein sequence ID" value="PWV59034.1"/>
    <property type="molecule type" value="Genomic_DNA"/>
</dbReference>
<proteinExistence type="inferred from homology"/>
<dbReference type="OrthoDB" id="9782820at2"/>
<evidence type="ECO:0000313" key="3">
    <source>
        <dbReference type="EMBL" id="PWV59034.1"/>
    </source>
</evidence>
<dbReference type="Proteomes" id="UP000246569">
    <property type="component" value="Unassembled WGS sequence"/>
</dbReference>